<evidence type="ECO:0000313" key="1">
    <source>
        <dbReference type="EMBL" id="MBW6532124.1"/>
    </source>
</evidence>
<gene>
    <name evidence="1" type="ORF">KZ820_15390</name>
</gene>
<reference evidence="1 2" key="1">
    <citation type="submission" date="2021-07" db="EMBL/GenBank/DDBJ databases">
        <title>Sphingomonas sp.</title>
        <authorList>
            <person name="Feng G."/>
            <person name="Li J."/>
            <person name="Pan M."/>
        </authorList>
    </citation>
    <scope>NUCLEOTIDE SEQUENCE [LARGE SCALE GENOMIC DNA]</scope>
    <source>
        <strain evidence="1 2">RRHST34</strain>
    </source>
</reference>
<keyword evidence="2" id="KW-1185">Reference proteome</keyword>
<dbReference type="EMBL" id="JAHXZN010000006">
    <property type="protein sequence ID" value="MBW6532124.1"/>
    <property type="molecule type" value="Genomic_DNA"/>
</dbReference>
<dbReference type="Gene3D" id="3.30.2000.30">
    <property type="match status" value="1"/>
</dbReference>
<accession>A0ABS7BR99</accession>
<dbReference type="InterPro" id="IPR053745">
    <property type="entry name" value="Viral_Tail_Comp_sf"/>
</dbReference>
<sequence length="135" mass="14001">MARVSAAAESATAALRAAALAALRDIGVTRVFDGTAPRAAVPYALLRELAATDWGSKSFDGRELRLGVMIRDEGESGARAERLAAAAEAALLALPGRAGAWQVVSVAPVRLALVAEAPARWAALVDVRVRMLRAG</sequence>
<dbReference type="Pfam" id="PF11367">
    <property type="entry name" value="Tail_completion_gp17"/>
    <property type="match status" value="1"/>
</dbReference>
<organism evidence="1 2">
    <name type="scientific">Sphingomonas citri</name>
    <dbReference type="NCBI Taxonomy" id="2862499"/>
    <lineage>
        <taxon>Bacteria</taxon>
        <taxon>Pseudomonadati</taxon>
        <taxon>Pseudomonadota</taxon>
        <taxon>Alphaproteobacteria</taxon>
        <taxon>Sphingomonadales</taxon>
        <taxon>Sphingomonadaceae</taxon>
        <taxon>Sphingomonas</taxon>
    </lineage>
</organism>
<dbReference type="RefSeq" id="WP_219749492.1">
    <property type="nucleotide sequence ID" value="NZ_JAHXZN010000006.1"/>
</dbReference>
<proteinExistence type="predicted"/>
<name>A0ABS7BR99_9SPHN</name>
<comment type="caution">
    <text evidence="1">The sequence shown here is derived from an EMBL/GenBank/DDBJ whole genome shotgun (WGS) entry which is preliminary data.</text>
</comment>
<evidence type="ECO:0008006" key="3">
    <source>
        <dbReference type="Google" id="ProtNLM"/>
    </source>
</evidence>
<protein>
    <recommendedName>
        <fullName evidence="3">DUF3168 domain-containing protein</fullName>
    </recommendedName>
</protein>
<evidence type="ECO:0000313" key="2">
    <source>
        <dbReference type="Proteomes" id="UP000759103"/>
    </source>
</evidence>
<dbReference type="InterPro" id="IPR021508">
    <property type="entry name" value="Gp17-like"/>
</dbReference>
<dbReference type="Proteomes" id="UP000759103">
    <property type="component" value="Unassembled WGS sequence"/>
</dbReference>